<keyword evidence="4 7" id="KW-1133">Transmembrane helix</keyword>
<feature type="transmembrane region" description="Helical" evidence="7">
    <location>
        <begin position="671"/>
        <end position="691"/>
    </location>
</feature>
<gene>
    <name evidence="9" type="ORF">BWQ96_04309</name>
</gene>
<feature type="transmembrane region" description="Helical" evidence="7">
    <location>
        <begin position="405"/>
        <end position="423"/>
    </location>
</feature>
<evidence type="ECO:0000256" key="6">
    <source>
        <dbReference type="SAM" id="MobiDB-lite"/>
    </source>
</evidence>
<dbReference type="STRING" id="448386.A0A2V3IUS9"/>
<feature type="transmembrane region" description="Helical" evidence="7">
    <location>
        <begin position="612"/>
        <end position="632"/>
    </location>
</feature>
<evidence type="ECO:0000259" key="8">
    <source>
        <dbReference type="PROSITE" id="PS51382"/>
    </source>
</evidence>
<accession>A0A2V3IUS9</accession>
<dbReference type="AlphaFoldDB" id="A0A2V3IUS9"/>
<evidence type="ECO:0000256" key="7">
    <source>
        <dbReference type="SAM" id="Phobius"/>
    </source>
</evidence>
<keyword evidence="5 7" id="KW-0472">Membrane</keyword>
<feature type="domain" description="SPX" evidence="8">
    <location>
        <begin position="1"/>
        <end position="251"/>
    </location>
</feature>
<dbReference type="EMBL" id="NBIV01000050">
    <property type="protein sequence ID" value="PXF45874.1"/>
    <property type="molecule type" value="Genomic_DNA"/>
</dbReference>
<comment type="caution">
    <text evidence="9">The sequence shown here is derived from an EMBL/GenBank/DDBJ whole genome shotgun (WGS) entry which is preliminary data.</text>
</comment>
<keyword evidence="10" id="KW-1185">Reference proteome</keyword>
<evidence type="ECO:0000313" key="9">
    <source>
        <dbReference type="EMBL" id="PXF45874.1"/>
    </source>
</evidence>
<dbReference type="GO" id="GO:0006817">
    <property type="term" value="P:phosphate ion transport"/>
    <property type="evidence" value="ECO:0007669"/>
    <property type="project" value="TreeGrafter"/>
</dbReference>
<sequence>MRFSDTLRLNAKAEWWEYYVPYDELKRRISALKYLRDELFIRGHTNRGEEVNHAEESSDEERQDHEEVSPRRKPLRRSASVRVLEEIKTETEKHPHGYGAMLKTTGLPHDELIPLDATAAEVHATFNRQESLFQGVLQNSVVRIESFYGRMANELEKITKELEQDAQVFLNQPPQRSASNETENLPLLNIHEPSSPGVHLNPVRLRRRFLEHYQELGETINFSSLNRTAFDKILKKHDKYTSLTSRWSVMQQLDTSTTFTDVTCITLLQNRTVNLYAKVFCNGQTAQAKKELDENLRYLIVWDRSTVWREVLRTERRVSVFHSIPGGEQVDLGKAAHAVTWRPQIVPVTIAILVFLILLLFPQVTRSLPVKNGREYSMATLDAAHRCLALTACVVILWATEGIPLYVTSFLVVPGAILLRVFVNSDGRPHSAHEASKEVFGHLSSDTLLLIVCVYALGAALSKFDIDKVVATAVLSKIKRAEVLLLALMTLGVIVSMFVSNVAAPVLLNSVMMPTFNALRSSNYNRRYVECLLLGIMVSSNIGGFASPISSPQSAVGFGLLTGANAISFAKWLYAALPLCALMVLVFYVALSIIYKPSAYNLPPVPVASEKFSFPHFVVTGTLVVTIFMWAYHPLTAVFGSPGIVAVIPILILFGSGILIKEDFNNLPWDVVYLVAGGVVLGAAVESCKLLDLIAERLLYVIGTEQLRLTYVVFSVFLALVANFVSHTVSAIVVLPLVFKIGVSLGHPKMMVLAGTFAASCAMALPISSFPNISAIQVEDETGDAYLRTNDIVKVGSLMTVLATIVLLAPGYDLMLWLHL</sequence>
<dbReference type="InterPro" id="IPR004680">
    <property type="entry name" value="Cit_transptr-like_dom"/>
</dbReference>
<feature type="transmembrane region" description="Helical" evidence="7">
    <location>
        <begin position="638"/>
        <end position="659"/>
    </location>
</feature>
<dbReference type="CDD" id="cd01115">
    <property type="entry name" value="SLC13_permease"/>
    <property type="match status" value="1"/>
</dbReference>
<dbReference type="Proteomes" id="UP000247409">
    <property type="component" value="Unassembled WGS sequence"/>
</dbReference>
<feature type="transmembrane region" description="Helical" evidence="7">
    <location>
        <begin position="345"/>
        <end position="362"/>
    </location>
</feature>
<feature type="region of interest" description="Disordered" evidence="6">
    <location>
        <begin position="49"/>
        <end position="79"/>
    </location>
</feature>
<feature type="transmembrane region" description="Helical" evidence="7">
    <location>
        <begin position="484"/>
        <end position="508"/>
    </location>
</feature>
<evidence type="ECO:0000313" key="10">
    <source>
        <dbReference type="Proteomes" id="UP000247409"/>
    </source>
</evidence>
<evidence type="ECO:0000256" key="4">
    <source>
        <dbReference type="ARBA" id="ARBA00022989"/>
    </source>
</evidence>
<dbReference type="GO" id="GO:0006797">
    <property type="term" value="P:polyphosphate metabolic process"/>
    <property type="evidence" value="ECO:0007669"/>
    <property type="project" value="TreeGrafter"/>
</dbReference>
<feature type="transmembrane region" description="Helical" evidence="7">
    <location>
        <begin position="751"/>
        <end position="775"/>
    </location>
</feature>
<keyword evidence="3 7" id="KW-0812">Transmembrane</keyword>
<dbReference type="GO" id="GO:0005315">
    <property type="term" value="F:phosphate transmembrane transporter activity"/>
    <property type="evidence" value="ECO:0007669"/>
    <property type="project" value="TreeGrafter"/>
</dbReference>
<feature type="transmembrane region" description="Helical" evidence="7">
    <location>
        <begin position="795"/>
        <end position="818"/>
    </location>
</feature>
<keyword evidence="2" id="KW-0813">Transport</keyword>
<dbReference type="InterPro" id="IPR004331">
    <property type="entry name" value="SPX_dom"/>
</dbReference>
<name>A0A2V3IUS9_9FLOR</name>
<feature type="compositionally biased region" description="Basic and acidic residues" evidence="6">
    <location>
        <begin position="49"/>
        <end position="70"/>
    </location>
</feature>
<evidence type="ECO:0000256" key="1">
    <source>
        <dbReference type="ARBA" id="ARBA00004141"/>
    </source>
</evidence>
<dbReference type="PANTHER" id="PTHR10283:SF92">
    <property type="entry name" value="LOW-AFFINITY PHOSPHATE TRANSPORTER PHO91"/>
    <property type="match status" value="1"/>
</dbReference>
<evidence type="ECO:0000256" key="3">
    <source>
        <dbReference type="ARBA" id="ARBA00022692"/>
    </source>
</evidence>
<dbReference type="GO" id="GO:0005886">
    <property type="term" value="C:plasma membrane"/>
    <property type="evidence" value="ECO:0007669"/>
    <property type="project" value="TreeGrafter"/>
</dbReference>
<dbReference type="Pfam" id="PF03600">
    <property type="entry name" value="CitMHS"/>
    <property type="match status" value="1"/>
</dbReference>
<feature type="transmembrane region" description="Helical" evidence="7">
    <location>
        <begin position="443"/>
        <end position="464"/>
    </location>
</feature>
<comment type="subcellular location">
    <subcellularLocation>
        <location evidence="1">Membrane</location>
        <topology evidence="1">Multi-pass membrane protein</topology>
    </subcellularLocation>
</comment>
<proteinExistence type="predicted"/>
<dbReference type="Pfam" id="PF03105">
    <property type="entry name" value="SPX"/>
    <property type="match status" value="2"/>
</dbReference>
<evidence type="ECO:0000256" key="5">
    <source>
        <dbReference type="ARBA" id="ARBA00023136"/>
    </source>
</evidence>
<organism evidence="9 10">
    <name type="scientific">Gracilariopsis chorda</name>
    <dbReference type="NCBI Taxonomy" id="448386"/>
    <lineage>
        <taxon>Eukaryota</taxon>
        <taxon>Rhodophyta</taxon>
        <taxon>Florideophyceae</taxon>
        <taxon>Rhodymeniophycidae</taxon>
        <taxon>Gracilariales</taxon>
        <taxon>Gracilariaceae</taxon>
        <taxon>Gracilariopsis</taxon>
    </lineage>
</organism>
<reference evidence="9 10" key="1">
    <citation type="journal article" date="2018" name="Mol. Biol. Evol.">
        <title>Analysis of the draft genome of the red seaweed Gracilariopsis chorda provides insights into genome size evolution in Rhodophyta.</title>
        <authorList>
            <person name="Lee J."/>
            <person name="Yang E.C."/>
            <person name="Graf L."/>
            <person name="Yang J.H."/>
            <person name="Qiu H."/>
            <person name="Zel Zion U."/>
            <person name="Chan C.X."/>
            <person name="Stephens T.G."/>
            <person name="Weber A.P.M."/>
            <person name="Boo G.H."/>
            <person name="Boo S.M."/>
            <person name="Kim K.M."/>
            <person name="Shin Y."/>
            <person name="Jung M."/>
            <person name="Lee S.J."/>
            <person name="Yim H.S."/>
            <person name="Lee J.H."/>
            <person name="Bhattacharya D."/>
            <person name="Yoon H.S."/>
        </authorList>
    </citation>
    <scope>NUCLEOTIDE SEQUENCE [LARGE SCALE GENOMIC DNA]</scope>
    <source>
        <strain evidence="9 10">SKKU-2015</strain>
        <tissue evidence="9">Whole body</tissue>
    </source>
</reference>
<dbReference type="PROSITE" id="PS51382">
    <property type="entry name" value="SPX"/>
    <property type="match status" value="1"/>
</dbReference>
<evidence type="ECO:0000256" key="2">
    <source>
        <dbReference type="ARBA" id="ARBA00022448"/>
    </source>
</evidence>
<dbReference type="CDD" id="cd14447">
    <property type="entry name" value="SPX"/>
    <property type="match status" value="1"/>
</dbReference>
<dbReference type="OrthoDB" id="10260443at2759"/>
<dbReference type="PANTHER" id="PTHR10283">
    <property type="entry name" value="SOLUTE CARRIER FAMILY 13 MEMBER"/>
    <property type="match status" value="1"/>
</dbReference>
<protein>
    <submittedName>
        <fullName evidence="9">Putative transporter</fullName>
    </submittedName>
</protein>
<feature type="transmembrane region" description="Helical" evidence="7">
    <location>
        <begin position="711"/>
        <end position="739"/>
    </location>
</feature>
<feature type="transmembrane region" description="Helical" evidence="7">
    <location>
        <begin position="569"/>
        <end position="591"/>
    </location>
</feature>